<sequence length="33" mass="3857">MENSPRFAELVSDFEKRLGGHLNAKEKELLVWI</sequence>
<organism evidence="1 2">
    <name type="scientific">Priestia aryabhattai</name>
    <name type="common">Bacillus aryabhattai</name>
    <dbReference type="NCBI Taxonomy" id="412384"/>
    <lineage>
        <taxon>Bacteria</taxon>
        <taxon>Bacillati</taxon>
        <taxon>Bacillota</taxon>
        <taxon>Bacilli</taxon>
        <taxon>Bacillales</taxon>
        <taxon>Bacillaceae</taxon>
        <taxon>Priestia</taxon>
    </lineage>
</organism>
<gene>
    <name evidence="1" type="ORF">HNP21_005298</name>
</gene>
<dbReference type="EMBL" id="JACJHT010000009">
    <property type="protein sequence ID" value="MBA9042165.1"/>
    <property type="molecule type" value="Genomic_DNA"/>
</dbReference>
<protein>
    <submittedName>
        <fullName evidence="1">Uncharacterized protein</fullName>
    </submittedName>
</protein>
<dbReference type="Proteomes" id="UP000543174">
    <property type="component" value="Unassembled WGS sequence"/>
</dbReference>
<keyword evidence="2" id="KW-1185">Reference proteome</keyword>
<evidence type="ECO:0000313" key="2">
    <source>
        <dbReference type="Proteomes" id="UP000543174"/>
    </source>
</evidence>
<accession>A0A7W3NFQ2</accession>
<name>A0A7W3NFQ2_PRIAR</name>
<dbReference type="AlphaFoldDB" id="A0A7W3NFQ2"/>
<proteinExistence type="predicted"/>
<evidence type="ECO:0000313" key="1">
    <source>
        <dbReference type="EMBL" id="MBA9042165.1"/>
    </source>
</evidence>
<comment type="caution">
    <text evidence="1">The sequence shown here is derived from an EMBL/GenBank/DDBJ whole genome shotgun (WGS) entry which is preliminary data.</text>
</comment>
<reference evidence="1" key="1">
    <citation type="submission" date="2020-08" db="EMBL/GenBank/DDBJ databases">
        <title>Functional genomics of gut bacteria from endangered species of beetles.</title>
        <authorList>
            <person name="Carlos-Shanley C."/>
        </authorList>
    </citation>
    <scope>NUCLEOTIDE SEQUENCE [LARGE SCALE GENOMIC DNA]</scope>
    <source>
        <strain evidence="1">S00060</strain>
    </source>
</reference>